<dbReference type="OrthoDB" id="10627562at2759"/>
<dbReference type="GeneID" id="8305154"/>
<accession>B6HQP5</accession>
<evidence type="ECO:0000256" key="1">
    <source>
        <dbReference type="SAM" id="MobiDB-lite"/>
    </source>
</evidence>
<dbReference type="InterPro" id="IPR007604">
    <property type="entry name" value="CP2"/>
</dbReference>
<dbReference type="OMA" id="EDESKMC"/>
<dbReference type="KEGG" id="pcs:N7525_004787"/>
<dbReference type="Proteomes" id="UP000000724">
    <property type="component" value="Contig Pc00c22"/>
</dbReference>
<feature type="domain" description="Grh/CP2 DB" evidence="2">
    <location>
        <begin position="1"/>
        <end position="230"/>
    </location>
</feature>
<gene>
    <name evidence="3" type="ORF">Pc22g16000</name>
    <name evidence="3" type="ORF">PCH_Pc22g16000</name>
</gene>
<evidence type="ECO:0000313" key="4">
    <source>
        <dbReference type="Proteomes" id="UP000000724"/>
    </source>
</evidence>
<protein>
    <submittedName>
        <fullName evidence="3">Pc22g16000 protein</fullName>
    </submittedName>
</protein>
<keyword evidence="4" id="KW-1185">Reference proteome</keyword>
<name>B6HQP5_PENRW</name>
<evidence type="ECO:0000259" key="2">
    <source>
        <dbReference type="PROSITE" id="PS51968"/>
    </source>
</evidence>
<dbReference type="HOGENOM" id="CLU_001490_1_1_1"/>
<reference evidence="3 4" key="1">
    <citation type="journal article" date="2008" name="Nat. Biotechnol.">
        <title>Genome sequencing and analysis of the filamentous fungus Penicillium chrysogenum.</title>
        <authorList>
            <person name="van den Berg M.A."/>
            <person name="Albang R."/>
            <person name="Albermann K."/>
            <person name="Badger J.H."/>
            <person name="Daran J.-M."/>
            <person name="Driessen A.J.M."/>
            <person name="Garcia-Estrada C."/>
            <person name="Fedorova N.D."/>
            <person name="Harris D.M."/>
            <person name="Heijne W.H.M."/>
            <person name="Joardar V.S."/>
            <person name="Kiel J.A.K.W."/>
            <person name="Kovalchuk A."/>
            <person name="Martin J.F."/>
            <person name="Nierman W.C."/>
            <person name="Nijland J.G."/>
            <person name="Pronk J.T."/>
            <person name="Roubos J.A."/>
            <person name="van der Klei I.J."/>
            <person name="van Peij N.N.M.E."/>
            <person name="Veenhuis M."/>
            <person name="von Doehren H."/>
            <person name="Wagner C."/>
            <person name="Wortman J.R."/>
            <person name="Bovenberg R.A.L."/>
        </authorList>
    </citation>
    <scope>NUCLEOTIDE SEQUENCE [LARGE SCALE GENOMIC DNA]</scope>
    <source>
        <strain evidence="4">ATCC 28089 / DSM 1075 / NRRL 1951 / Wisconsin 54-1255</strain>
    </source>
</reference>
<proteinExistence type="predicted"/>
<dbReference type="AlphaFoldDB" id="B6HQP5"/>
<evidence type="ECO:0000313" key="3">
    <source>
        <dbReference type="EMBL" id="CAP98888.1"/>
    </source>
</evidence>
<feature type="region of interest" description="Disordered" evidence="1">
    <location>
        <begin position="198"/>
        <end position="232"/>
    </location>
</feature>
<organism evidence="3 4">
    <name type="scientific">Penicillium rubens (strain ATCC 28089 / DSM 1075 / NRRL 1951 / Wisconsin 54-1255)</name>
    <name type="common">Penicillium chrysogenum</name>
    <dbReference type="NCBI Taxonomy" id="500485"/>
    <lineage>
        <taxon>Eukaryota</taxon>
        <taxon>Fungi</taxon>
        <taxon>Dikarya</taxon>
        <taxon>Ascomycota</taxon>
        <taxon>Pezizomycotina</taxon>
        <taxon>Eurotiomycetes</taxon>
        <taxon>Eurotiomycetidae</taxon>
        <taxon>Eurotiales</taxon>
        <taxon>Aspergillaceae</taxon>
        <taxon>Penicillium</taxon>
        <taxon>Penicillium chrysogenum species complex</taxon>
    </lineage>
</organism>
<dbReference type="Pfam" id="PF04516">
    <property type="entry name" value="CP2"/>
    <property type="match status" value="1"/>
</dbReference>
<dbReference type="eggNOG" id="KOG4091">
    <property type="taxonomic scope" value="Eukaryota"/>
</dbReference>
<dbReference type="EMBL" id="AM920437">
    <property type="protein sequence ID" value="CAP98888.1"/>
    <property type="molecule type" value="Genomic_DNA"/>
</dbReference>
<dbReference type="BioCyc" id="PCHR:PC22G16000-MONOMER"/>
<sequence length="284" mass="32256">MTYLNKRQTYCLTVSDSIPHTKTAGFLEYRTFVHVSFKSRSSSQPWKEVRGAKEAYERKGRTLVVKYVDPSRGHVTRNIQIRPEKLVLMGLSPGQLIQPRKVYDGGILRLNLVSTGFSRSIGVEGVQVRLCAKPKMLRLYDNIIIIEDESKMCYRVVRLFRDGCRTNFMNAKTHVKEIIEKLNKRIVDRETSVDIDRRNRKNSLMDGGQYDIQPQTKRKWSSSSPKSPVSDKDLHAELATTAEILSSARPVSVLGSRGNVKDDPDLYPIPLPHGLSASIKIRVV</sequence>
<dbReference type="PROSITE" id="PS51968">
    <property type="entry name" value="GRH_CP2_DB"/>
    <property type="match status" value="1"/>
</dbReference>
<dbReference type="STRING" id="500485.B6HQP5"/>